<sequence length="94" mass="10075">MASAAIKIVPFFCLLLLISVELSQGGLFEPRHCTWHGTAPMCWPSCPMGKFSIVEDKCGKNKVVCCLSGNKKLCCPNSLKGKIDAATAMAIAKD</sequence>
<name>A0A1D1UTL9_RAMVA</name>
<evidence type="ECO:0000256" key="1">
    <source>
        <dbReference type="SAM" id="SignalP"/>
    </source>
</evidence>
<dbReference type="AlphaFoldDB" id="A0A1D1UTL9"/>
<gene>
    <name evidence="2" type="primary">RvY_02071-1</name>
    <name evidence="2" type="synonym">RvY_02071.1</name>
    <name evidence="2" type="ORF">RvY_02071</name>
</gene>
<evidence type="ECO:0000313" key="2">
    <source>
        <dbReference type="EMBL" id="GAU89528.1"/>
    </source>
</evidence>
<reference evidence="2 3" key="1">
    <citation type="journal article" date="2016" name="Nat. Commun.">
        <title>Extremotolerant tardigrade genome and improved radiotolerance of human cultured cells by tardigrade-unique protein.</title>
        <authorList>
            <person name="Hashimoto T."/>
            <person name="Horikawa D.D."/>
            <person name="Saito Y."/>
            <person name="Kuwahara H."/>
            <person name="Kozuka-Hata H."/>
            <person name="Shin-I T."/>
            <person name="Minakuchi Y."/>
            <person name="Ohishi K."/>
            <person name="Motoyama A."/>
            <person name="Aizu T."/>
            <person name="Enomoto A."/>
            <person name="Kondo K."/>
            <person name="Tanaka S."/>
            <person name="Hara Y."/>
            <person name="Koshikawa S."/>
            <person name="Sagara H."/>
            <person name="Miura T."/>
            <person name="Yokobori S."/>
            <person name="Miyagawa K."/>
            <person name="Suzuki Y."/>
            <person name="Kubo T."/>
            <person name="Oyama M."/>
            <person name="Kohara Y."/>
            <person name="Fujiyama A."/>
            <person name="Arakawa K."/>
            <person name="Katayama T."/>
            <person name="Toyoda A."/>
            <person name="Kunieda T."/>
        </authorList>
    </citation>
    <scope>NUCLEOTIDE SEQUENCE [LARGE SCALE GENOMIC DNA]</scope>
    <source>
        <strain evidence="2 3">YOKOZUNA-1</strain>
    </source>
</reference>
<dbReference type="Proteomes" id="UP000186922">
    <property type="component" value="Unassembled WGS sequence"/>
</dbReference>
<dbReference type="OrthoDB" id="10047991at2759"/>
<feature type="signal peptide" evidence="1">
    <location>
        <begin position="1"/>
        <end position="25"/>
    </location>
</feature>
<feature type="chain" id="PRO_5008897608" evidence="1">
    <location>
        <begin position="26"/>
        <end position="94"/>
    </location>
</feature>
<evidence type="ECO:0000313" key="3">
    <source>
        <dbReference type="Proteomes" id="UP000186922"/>
    </source>
</evidence>
<proteinExistence type="predicted"/>
<accession>A0A1D1UTL9</accession>
<keyword evidence="3" id="KW-1185">Reference proteome</keyword>
<comment type="caution">
    <text evidence="2">The sequence shown here is derived from an EMBL/GenBank/DDBJ whole genome shotgun (WGS) entry which is preliminary data.</text>
</comment>
<keyword evidence="1" id="KW-0732">Signal</keyword>
<dbReference type="EMBL" id="BDGG01000001">
    <property type="protein sequence ID" value="GAU89528.1"/>
    <property type="molecule type" value="Genomic_DNA"/>
</dbReference>
<protein>
    <submittedName>
        <fullName evidence="2">Uncharacterized protein</fullName>
    </submittedName>
</protein>
<organism evidence="2 3">
    <name type="scientific">Ramazzottius varieornatus</name>
    <name type="common">Water bear</name>
    <name type="synonym">Tardigrade</name>
    <dbReference type="NCBI Taxonomy" id="947166"/>
    <lineage>
        <taxon>Eukaryota</taxon>
        <taxon>Metazoa</taxon>
        <taxon>Ecdysozoa</taxon>
        <taxon>Tardigrada</taxon>
        <taxon>Eutardigrada</taxon>
        <taxon>Parachela</taxon>
        <taxon>Hypsibioidea</taxon>
        <taxon>Ramazzottiidae</taxon>
        <taxon>Ramazzottius</taxon>
    </lineage>
</organism>